<sequence length="237" mass="28335">MLCLQCCQNRKINNYINDNYKQRSLLWTFLLQFNILINQQKMQNLKIVYQQKIHKLPSSVVSYQDIINAVKKLYPNLCQFYLFTIIPQFEEIEEINCEFSFSFLKKIYKKEGWTTIKFLVLEDNNLNNLNAESLNMLNQSSMIINNSKIDQNQISQLNKNKITIQEQQKKLEYSKDETLKETVNDILDQRLRQYGLIKKKIIITEQILPENYFQQQGQCYDIGSINYQETENITHYI</sequence>
<reference evidence="1" key="1">
    <citation type="submission" date="2021-01" db="EMBL/GenBank/DDBJ databases">
        <authorList>
            <consortium name="Genoscope - CEA"/>
            <person name="William W."/>
        </authorList>
    </citation>
    <scope>NUCLEOTIDE SEQUENCE</scope>
</reference>
<name>A0A8S1P552_PARPR</name>
<accession>A0A8S1P552</accession>
<evidence type="ECO:0000313" key="2">
    <source>
        <dbReference type="Proteomes" id="UP000688137"/>
    </source>
</evidence>
<proteinExistence type="predicted"/>
<dbReference type="OMA" id="EEINCEF"/>
<dbReference type="Proteomes" id="UP000688137">
    <property type="component" value="Unassembled WGS sequence"/>
</dbReference>
<protein>
    <submittedName>
        <fullName evidence="1">Uncharacterized protein</fullName>
    </submittedName>
</protein>
<keyword evidence="2" id="KW-1185">Reference proteome</keyword>
<dbReference type="EMBL" id="CAJJDM010000109">
    <property type="protein sequence ID" value="CAD8098167.1"/>
    <property type="molecule type" value="Genomic_DNA"/>
</dbReference>
<comment type="caution">
    <text evidence="1">The sequence shown here is derived from an EMBL/GenBank/DDBJ whole genome shotgun (WGS) entry which is preliminary data.</text>
</comment>
<dbReference type="AlphaFoldDB" id="A0A8S1P552"/>
<evidence type="ECO:0000313" key="1">
    <source>
        <dbReference type="EMBL" id="CAD8098167.1"/>
    </source>
</evidence>
<organism evidence="1 2">
    <name type="scientific">Paramecium primaurelia</name>
    <dbReference type="NCBI Taxonomy" id="5886"/>
    <lineage>
        <taxon>Eukaryota</taxon>
        <taxon>Sar</taxon>
        <taxon>Alveolata</taxon>
        <taxon>Ciliophora</taxon>
        <taxon>Intramacronucleata</taxon>
        <taxon>Oligohymenophorea</taxon>
        <taxon>Peniculida</taxon>
        <taxon>Parameciidae</taxon>
        <taxon>Paramecium</taxon>
    </lineage>
</organism>
<gene>
    <name evidence="1" type="ORF">PPRIM_AZ9-3.1.T1060083</name>
</gene>